<feature type="binding site" evidence="15">
    <location>
        <position position="120"/>
    </location>
    <ligand>
        <name>Mg(2+)</name>
        <dbReference type="ChEBI" id="CHEBI:18420"/>
    </ligand>
</feature>
<keyword evidence="4 15" id="KW-0001">2Fe-2S</keyword>
<feature type="binding site" evidence="15">
    <location>
        <position position="78"/>
    </location>
    <ligand>
        <name>Mg(2+)</name>
        <dbReference type="ChEBI" id="CHEBI:18420"/>
    </ligand>
</feature>
<feature type="active site" description="Proton acceptor" evidence="15">
    <location>
        <position position="468"/>
    </location>
</feature>
<dbReference type="PROSITE" id="PS00887">
    <property type="entry name" value="ILVD_EDD_2"/>
    <property type="match status" value="1"/>
</dbReference>
<dbReference type="InterPro" id="IPR037237">
    <property type="entry name" value="IlvD/EDD_N"/>
</dbReference>
<dbReference type="HAMAP" id="MF_00012">
    <property type="entry name" value="IlvD"/>
    <property type="match status" value="1"/>
</dbReference>
<comment type="catalytic activity">
    <reaction evidence="15">
        <text>(2R,3R)-2,3-dihydroxy-3-methylpentanoate = (S)-3-methyl-2-oxopentanoate + H2O</text>
        <dbReference type="Rhea" id="RHEA:27694"/>
        <dbReference type="ChEBI" id="CHEBI:15377"/>
        <dbReference type="ChEBI" id="CHEBI:35146"/>
        <dbReference type="ChEBI" id="CHEBI:49258"/>
        <dbReference type="EC" id="4.2.1.9"/>
    </reaction>
</comment>
<keyword evidence="9 15" id="KW-0456">Lyase</keyword>
<dbReference type="PANTHER" id="PTHR43661:SF3">
    <property type="entry name" value="D-XYLONATE DEHYDRATASE YAGF-RELATED"/>
    <property type="match status" value="1"/>
</dbReference>
<feature type="binding site" description="via carbamate group" evidence="15">
    <location>
        <position position="121"/>
    </location>
    <ligand>
        <name>Mg(2+)</name>
        <dbReference type="ChEBI" id="CHEBI:18420"/>
    </ligand>
</feature>
<dbReference type="GO" id="GO:0009099">
    <property type="term" value="P:L-valine biosynthetic process"/>
    <property type="evidence" value="ECO:0007669"/>
    <property type="project" value="UniProtKB-UniRule"/>
</dbReference>
<dbReference type="Pfam" id="PF00920">
    <property type="entry name" value="ILVD_EDD_N"/>
    <property type="match status" value="1"/>
</dbReference>
<evidence type="ECO:0000256" key="2">
    <source>
        <dbReference type="ARBA" id="ARBA00006486"/>
    </source>
</evidence>
<evidence type="ECO:0000313" key="19">
    <source>
        <dbReference type="Proteomes" id="UP000215301"/>
    </source>
</evidence>
<dbReference type="Pfam" id="PF24877">
    <property type="entry name" value="ILV_EDD_C"/>
    <property type="match status" value="1"/>
</dbReference>
<keyword evidence="10 15" id="KW-0100">Branched-chain amino acid biosynthesis</keyword>
<comment type="catalytic activity">
    <reaction evidence="11">
        <text>(2R)-2,3-dihydroxy-3-methylbutanoate = 3-methyl-2-oxobutanoate + H2O</text>
        <dbReference type="Rhea" id="RHEA:24809"/>
        <dbReference type="ChEBI" id="CHEBI:11851"/>
        <dbReference type="ChEBI" id="CHEBI:15377"/>
        <dbReference type="ChEBI" id="CHEBI:49072"/>
        <dbReference type="EC" id="4.2.1.9"/>
    </reaction>
    <physiologicalReaction direction="left-to-right" evidence="11">
        <dbReference type="Rhea" id="RHEA:24810"/>
    </physiologicalReaction>
</comment>
<feature type="domain" description="Dihydroxy-acid/6-phosphogluconate dehydratase N-terminal" evidence="16">
    <location>
        <begin position="31"/>
        <end position="348"/>
    </location>
</feature>
<dbReference type="EMBL" id="NKHD01000029">
    <property type="protein sequence ID" value="OXT06632.1"/>
    <property type="molecule type" value="Genomic_DNA"/>
</dbReference>
<evidence type="ECO:0000313" key="18">
    <source>
        <dbReference type="EMBL" id="OXT06632.1"/>
    </source>
</evidence>
<keyword evidence="3 15" id="KW-0028">Amino-acid biosynthesis</keyword>
<protein>
    <recommendedName>
        <fullName evidence="14 15">Dihydroxy-acid dehydratase</fullName>
        <shortName evidence="15">DAD</shortName>
        <ecNumber evidence="14 15">4.2.1.9</ecNumber>
    </recommendedName>
</protein>
<dbReference type="AlphaFoldDB" id="A0A231VEP5"/>
<dbReference type="GO" id="GO:0004160">
    <property type="term" value="F:dihydroxy-acid dehydratase activity"/>
    <property type="evidence" value="ECO:0007669"/>
    <property type="project" value="UniProtKB-UniRule"/>
</dbReference>
<evidence type="ECO:0000256" key="3">
    <source>
        <dbReference type="ARBA" id="ARBA00022605"/>
    </source>
</evidence>
<gene>
    <name evidence="15 18" type="primary">ilvD</name>
    <name evidence="18" type="ORF">CE561_10185</name>
</gene>
<dbReference type="NCBIfam" id="NF002068">
    <property type="entry name" value="PRK00911.1"/>
    <property type="match status" value="1"/>
</dbReference>
<comment type="subunit">
    <text evidence="15">Homodimer.</text>
</comment>
<comment type="caution">
    <text evidence="18">The sequence shown here is derived from an EMBL/GenBank/DDBJ whole genome shotgun (WGS) entry which is preliminary data.</text>
</comment>
<comment type="similarity">
    <text evidence="2 15">Belongs to the IlvD/Edd family.</text>
</comment>
<keyword evidence="8 15" id="KW-0411">Iron-sulfur</keyword>
<evidence type="ECO:0000259" key="17">
    <source>
        <dbReference type="Pfam" id="PF24877"/>
    </source>
</evidence>
<organism evidence="18 19">
    <name type="scientific">Thermoanaerobacterium thermosaccharolyticum</name>
    <name type="common">Clostridium thermosaccharolyticum</name>
    <dbReference type="NCBI Taxonomy" id="1517"/>
    <lineage>
        <taxon>Bacteria</taxon>
        <taxon>Bacillati</taxon>
        <taxon>Bacillota</taxon>
        <taxon>Clostridia</taxon>
        <taxon>Thermoanaerobacterales</taxon>
        <taxon>Thermoanaerobacteraceae</taxon>
        <taxon>Thermoanaerobacterium</taxon>
    </lineage>
</organism>
<evidence type="ECO:0000256" key="13">
    <source>
        <dbReference type="ARBA" id="ARBA00029437"/>
    </source>
</evidence>
<feature type="modified residue" description="N6-carboxylysine" evidence="15">
    <location>
        <position position="121"/>
    </location>
</feature>
<dbReference type="Proteomes" id="UP000215301">
    <property type="component" value="Unassembled WGS sequence"/>
</dbReference>
<evidence type="ECO:0000256" key="10">
    <source>
        <dbReference type="ARBA" id="ARBA00023304"/>
    </source>
</evidence>
<evidence type="ECO:0000256" key="1">
    <source>
        <dbReference type="ARBA" id="ARBA00001946"/>
    </source>
</evidence>
<evidence type="ECO:0000256" key="8">
    <source>
        <dbReference type="ARBA" id="ARBA00023014"/>
    </source>
</evidence>
<sequence>MLSDSVKKGVEKAPHRSLLYALGLTDEEINRPIIGIANSKNEIIPGHINLDKIADAVKAGVRLAGGTPIEFSTIGVCDGIAMNHKGMKYSLASRELIADSVETMAMAHGFDGLVLIPNCDKIVPGMLMAAARLNIPTVVVSGGPMLVGSYEGETCDLSSMFEAVGALKAGKISEDELKTMEMSACPTCGSCSGMFTANTMNCLTEVLGLGLPGNGTIPAVYSERIRLAKQAGMKIVELVEKDIKARDILIEDAFINAFCLDMALGGSTNTVLHLKAIAHEAGFDIPLQKINEINQKVPNLCKLSPAGKYHIEDLYHAGGIQALLKELSKLNVLNTNCMTVTGKTLGENFKDAKIKNYDVIHTIDNPYSKTGGLAILYGNIAKDGSVVKASAVSPEMLRHSGPARVFNSEDEAIKAIYDGKIQKGDVVVIRYEGPKGGPGMREMLSPTSALAGMGLDKDVALITDGRFSGATRGACIGHVSPEAMDGGEIALINDGDIIDIDIPGRKLNLRVSDEEMESRRKNFRKPEPHIKTGYMARYAKLVTSANTGAVLKDV</sequence>
<comment type="caution">
    <text evidence="15">Lacks conserved residue(s) required for the propagation of feature annotation.</text>
</comment>
<feature type="binding site" evidence="15">
    <location>
        <position position="442"/>
    </location>
    <ligand>
        <name>Mg(2+)</name>
        <dbReference type="ChEBI" id="CHEBI:18420"/>
    </ligand>
</feature>
<dbReference type="Gene3D" id="3.50.30.80">
    <property type="entry name" value="IlvD/EDD C-terminal domain-like"/>
    <property type="match status" value="1"/>
</dbReference>
<name>A0A231VEP5_THETR</name>
<evidence type="ECO:0000256" key="5">
    <source>
        <dbReference type="ARBA" id="ARBA00022723"/>
    </source>
</evidence>
<reference evidence="18 19" key="1">
    <citation type="submission" date="2017-06" db="EMBL/GenBank/DDBJ databases">
        <title>Isolation and characterization of a thermophilic and butanogenic Thermoanaerobacterium thermosaccharolyticum M5 capable of efficient degradation of hemicellulose.</title>
        <authorList>
            <person name="Xin F."/>
            <person name="Jiang Y."/>
        </authorList>
    </citation>
    <scope>NUCLEOTIDE SEQUENCE [LARGE SCALE GENOMIC DNA]</scope>
    <source>
        <strain evidence="18 19">M5</strain>
    </source>
</reference>
<dbReference type="InterPro" id="IPR004404">
    <property type="entry name" value="DihydroxyA_deHydtase"/>
</dbReference>
<dbReference type="InterPro" id="IPR042096">
    <property type="entry name" value="Dihydro-acid_dehy_C"/>
</dbReference>
<evidence type="ECO:0000256" key="4">
    <source>
        <dbReference type="ARBA" id="ARBA00022714"/>
    </source>
</evidence>
<comment type="pathway">
    <text evidence="12 15">Amino-acid biosynthesis; L-valine biosynthesis; L-valine from pyruvate: step 3/4.</text>
</comment>
<dbReference type="SUPFAM" id="SSF143975">
    <property type="entry name" value="IlvD/EDD N-terminal domain-like"/>
    <property type="match status" value="1"/>
</dbReference>
<keyword evidence="6 15" id="KW-0460">Magnesium</keyword>
<dbReference type="GO" id="GO:0051537">
    <property type="term" value="F:2 iron, 2 sulfur cluster binding"/>
    <property type="evidence" value="ECO:0007669"/>
    <property type="project" value="UniProtKB-UniRule"/>
</dbReference>
<dbReference type="GO" id="GO:0005829">
    <property type="term" value="C:cytosol"/>
    <property type="evidence" value="ECO:0007669"/>
    <property type="project" value="TreeGrafter"/>
</dbReference>
<dbReference type="InterPro" id="IPR020558">
    <property type="entry name" value="DiOHA_6PGluconate_deHydtase_CS"/>
</dbReference>
<dbReference type="PROSITE" id="PS00886">
    <property type="entry name" value="ILVD_EDD_1"/>
    <property type="match status" value="1"/>
</dbReference>
<comment type="pathway">
    <text evidence="13 15">Amino-acid biosynthesis; L-isoleucine biosynthesis; L-isoleucine from 2-oxobutanoate: step 3/4.</text>
</comment>
<evidence type="ECO:0000256" key="11">
    <source>
        <dbReference type="ARBA" id="ARBA00029304"/>
    </source>
</evidence>
<feature type="domain" description="Dihydroxy-acid/6-phosphogluconate dehydratase C-terminal" evidence="17">
    <location>
        <begin position="358"/>
        <end position="549"/>
    </location>
</feature>
<dbReference type="PANTHER" id="PTHR43661">
    <property type="entry name" value="D-XYLONATE DEHYDRATASE"/>
    <property type="match status" value="1"/>
</dbReference>
<evidence type="ECO:0000259" key="16">
    <source>
        <dbReference type="Pfam" id="PF00920"/>
    </source>
</evidence>
<dbReference type="InterPro" id="IPR056740">
    <property type="entry name" value="ILV_EDD_C"/>
</dbReference>
<comment type="cofactor">
    <cofactor evidence="15">
        <name>[2Fe-2S] cluster</name>
        <dbReference type="ChEBI" id="CHEBI:190135"/>
    </cofactor>
    <text evidence="15">Binds 1 [2Fe-2S] cluster per subunit. This cluster acts as a Lewis acid cofactor.</text>
</comment>
<dbReference type="FunFam" id="3.50.30.80:FF:000001">
    <property type="entry name" value="Dihydroxy-acid dehydratase"/>
    <property type="match status" value="1"/>
</dbReference>
<dbReference type="RefSeq" id="WP_094045983.1">
    <property type="nucleotide sequence ID" value="NZ_NKHD01000029.1"/>
</dbReference>
<evidence type="ECO:0000256" key="9">
    <source>
        <dbReference type="ARBA" id="ARBA00023239"/>
    </source>
</evidence>
<evidence type="ECO:0000256" key="15">
    <source>
        <dbReference type="HAMAP-Rule" id="MF_00012"/>
    </source>
</evidence>
<proteinExistence type="inferred from homology"/>
<dbReference type="SUPFAM" id="SSF52016">
    <property type="entry name" value="LeuD/IlvD-like"/>
    <property type="match status" value="1"/>
</dbReference>
<dbReference type="NCBIfam" id="TIGR00110">
    <property type="entry name" value="ilvD"/>
    <property type="match status" value="1"/>
</dbReference>
<comment type="cofactor">
    <cofactor evidence="1 15">
        <name>Mg(2+)</name>
        <dbReference type="ChEBI" id="CHEBI:18420"/>
    </cofactor>
</comment>
<dbReference type="GO" id="GO:0009097">
    <property type="term" value="P:isoleucine biosynthetic process"/>
    <property type="evidence" value="ECO:0007669"/>
    <property type="project" value="UniProtKB-UniRule"/>
</dbReference>
<dbReference type="GO" id="GO:0000287">
    <property type="term" value="F:magnesium ion binding"/>
    <property type="evidence" value="ECO:0007669"/>
    <property type="project" value="UniProtKB-UniRule"/>
</dbReference>
<accession>A0A231VEP5</accession>
<dbReference type="UniPathway" id="UPA00047">
    <property type="reaction ID" value="UER00057"/>
</dbReference>
<dbReference type="InterPro" id="IPR000581">
    <property type="entry name" value="ILV_EDD_N"/>
</dbReference>
<evidence type="ECO:0000256" key="7">
    <source>
        <dbReference type="ARBA" id="ARBA00023004"/>
    </source>
</evidence>
<evidence type="ECO:0000256" key="6">
    <source>
        <dbReference type="ARBA" id="ARBA00022842"/>
    </source>
</evidence>
<dbReference type="EC" id="4.2.1.9" evidence="14 15"/>
<evidence type="ECO:0000256" key="14">
    <source>
        <dbReference type="ARBA" id="ARBA00029490"/>
    </source>
</evidence>
<evidence type="ECO:0000256" key="12">
    <source>
        <dbReference type="ARBA" id="ARBA00029436"/>
    </source>
</evidence>
<keyword evidence="5 15" id="KW-0479">Metal-binding</keyword>
<dbReference type="UniPathway" id="UPA00049">
    <property type="reaction ID" value="UER00061"/>
</dbReference>
<keyword evidence="7 15" id="KW-0408">Iron</keyword>
<comment type="function">
    <text evidence="15">Functions in the biosynthesis of branched-chain amino acids. Catalyzes the dehydration of (2R,3R)-2,3-dihydroxy-3-methylpentanoate (2,3-dihydroxy-3-methylvalerate) into 2-oxo-3-methylpentanoate (2-oxo-3-methylvalerate) and of (2R)-2,3-dihydroxy-3-methylbutanoate (2,3-dihydroxyisovalerate) into 2-oxo-3-methylbutanoate (2-oxoisovalerate), the penultimate precursor to L-isoleucine and L-valine, respectively.</text>
</comment>